<evidence type="ECO:0000256" key="1">
    <source>
        <dbReference type="ARBA" id="ARBA00000900"/>
    </source>
</evidence>
<reference evidence="19" key="1">
    <citation type="submission" date="2021-02" db="EMBL/GenBank/DDBJ databases">
        <authorList>
            <person name="Nowell W R."/>
        </authorList>
    </citation>
    <scope>NUCLEOTIDE SEQUENCE</scope>
</reference>
<feature type="domain" description="RING-type" evidence="18">
    <location>
        <begin position="981"/>
        <end position="1020"/>
    </location>
</feature>
<dbReference type="GO" id="GO:0005634">
    <property type="term" value="C:nucleus"/>
    <property type="evidence" value="ECO:0007669"/>
    <property type="project" value="UniProtKB-SubCell"/>
</dbReference>
<dbReference type="SMART" id="SM00184">
    <property type="entry name" value="RING"/>
    <property type="match status" value="1"/>
</dbReference>
<evidence type="ECO:0000256" key="11">
    <source>
        <dbReference type="ARBA" id="ARBA00023054"/>
    </source>
</evidence>
<dbReference type="Pfam" id="PF26052">
    <property type="entry name" value="BRE1B"/>
    <property type="match status" value="1"/>
</dbReference>
<evidence type="ECO:0000313" key="19">
    <source>
        <dbReference type="EMBL" id="CAF1032290.1"/>
    </source>
</evidence>
<dbReference type="PROSITE" id="PS00518">
    <property type="entry name" value="ZF_RING_1"/>
    <property type="match status" value="1"/>
</dbReference>
<accession>A0A814J4M2</accession>
<feature type="coiled-coil region" evidence="15">
    <location>
        <begin position="495"/>
        <end position="571"/>
    </location>
</feature>
<dbReference type="EC" id="2.3.2.27" evidence="14"/>
<feature type="compositionally biased region" description="Basic and acidic residues" evidence="16">
    <location>
        <begin position="630"/>
        <end position="645"/>
    </location>
</feature>
<comment type="pathway">
    <text evidence="3 14">Protein modification; protein ubiquitination.</text>
</comment>
<keyword evidence="12 14" id="KW-0539">Nucleus</keyword>
<sequence>MFIYIVRIFIALLSKTKYIPVNMSDSGAAASSTKLNSSTAKKRTSSDAGLDEGADIENQANVKRVVVFEAFKLFDVQSAEELDAKLLLIQNKKLSECVQNCRKAEVEWKAKIDQLETEVEWKAKIDQLESNKASVDCKWSMIDLYWTQLDEDIRRLLERFDATTSIDGSSDSLSNDGSNSNTNATMNDERQGEEIRSYIRQLNTWQRGDLDAHLKQRLDFSTKAIVKLVRVFDNLSDKYQRLFTSINSPGESNSTLECKPEVYKAVLDRNVHLEHENDRIQRLNTSLQSRIHEITLRCTDLNNQIVLQEEQLLEGKSHLSDLEYELEKSRSKETKLERSLADAIAKLECDRLKLQMNDAKQDPDSHADSANNSTIVIAENKYADLQAEIEEYKELAAGRLGELEKLMSDHETTKREVEVLKNRLRSLPEELITETPEFKCLQSRYTALVNESVHLRHQLAEARELVKCTKTVYDHHFEKIQHEEFENQRKLHANIEQVVTDLAEARRDYDLLQVEYEKVLNANQQSVPIAREMRSLINHLQAQCKLYNLEASRCKKQCKELEDELTRLKVKQESNASNGLSSQISITTSEPTSTGCIITTNQLPSPTIKEESTNPFAAPSSSSTAVKPETAIKEESIEGNDDSRLGENSWLEFPDLPDSDLDESSGNLARLSSNPVTAEDKDAELRNLRTEYKKLTDMVKEYKILLNMYRSAPKETRDKANLMTSEKKLRQELDETRNELKKLQIYVKTLRKKCNEDEIQNKMRSFQDTIRDLEKNLETRKQEEAALLNEIEVTGQAFEDMQEQNSRLLSQLREKDDAHIKLMVERVKSQQSQKAMSDEKVLLLQQTTVLQEQLEAQAAMNQKYEETIASLRNSVLVLDKELSTMHQTLDAHKRKTIESAQTSADLKLHLDRYHAQLKEVQELVAEKSEALEKQNFKNRRLQEDVKNLNRKLDRSRKLEMASNKDEVLLEEIREYKEILRCPACKNKQRDAILSKCFHVFCYDCLKSRYDSRQRKCPKCNTAFGQSDMHKIWLV</sequence>
<dbReference type="InterPro" id="IPR001841">
    <property type="entry name" value="Znf_RING"/>
</dbReference>
<feature type="coiled-coil region" evidence="15">
    <location>
        <begin position="678"/>
        <end position="818"/>
    </location>
</feature>
<dbReference type="Pfam" id="PF00097">
    <property type="entry name" value="zf-C3HC4"/>
    <property type="match status" value="1"/>
</dbReference>
<proteinExistence type="inferred from homology"/>
<evidence type="ECO:0000256" key="6">
    <source>
        <dbReference type="ARBA" id="ARBA00022723"/>
    </source>
</evidence>
<dbReference type="Gene3D" id="3.30.40.10">
    <property type="entry name" value="Zinc/RING finger domain, C3HC4 (zinc finger)"/>
    <property type="match status" value="1"/>
</dbReference>
<feature type="region of interest" description="Disordered" evidence="16">
    <location>
        <begin position="28"/>
        <end position="51"/>
    </location>
</feature>
<evidence type="ECO:0000256" key="3">
    <source>
        <dbReference type="ARBA" id="ARBA00004906"/>
    </source>
</evidence>
<evidence type="ECO:0000259" key="18">
    <source>
        <dbReference type="PROSITE" id="PS50089"/>
    </source>
</evidence>
<dbReference type="GO" id="GO:0016567">
    <property type="term" value="P:protein ubiquitination"/>
    <property type="evidence" value="ECO:0007669"/>
    <property type="project" value="UniProtKB-UniRule"/>
</dbReference>
<evidence type="ECO:0000256" key="2">
    <source>
        <dbReference type="ARBA" id="ARBA00004123"/>
    </source>
</evidence>
<evidence type="ECO:0000256" key="8">
    <source>
        <dbReference type="ARBA" id="ARBA00022786"/>
    </source>
</evidence>
<dbReference type="InterPro" id="IPR013083">
    <property type="entry name" value="Znf_RING/FYVE/PHD"/>
</dbReference>
<dbReference type="AlphaFoldDB" id="A0A814J4M2"/>
<dbReference type="PANTHER" id="PTHR23163:SF0">
    <property type="entry name" value="E3 UBIQUITIN-PROTEIN LIGASE BRE1"/>
    <property type="match status" value="1"/>
</dbReference>
<feature type="compositionally biased region" description="Low complexity" evidence="16">
    <location>
        <begin position="166"/>
        <end position="183"/>
    </location>
</feature>
<keyword evidence="9 14" id="KW-0862">Zinc</keyword>
<dbReference type="UniPathway" id="UPA00143"/>
<evidence type="ECO:0000256" key="4">
    <source>
        <dbReference type="ARBA" id="ARBA00005555"/>
    </source>
</evidence>
<comment type="catalytic activity">
    <reaction evidence="1 14">
        <text>S-ubiquitinyl-[E2 ubiquitin-conjugating enzyme]-L-cysteine + [acceptor protein]-L-lysine = [E2 ubiquitin-conjugating enzyme]-L-cysteine + N(6)-ubiquitinyl-[acceptor protein]-L-lysine.</text>
        <dbReference type="EC" id="2.3.2.27"/>
    </reaction>
</comment>
<feature type="compositionally biased region" description="Polar residues" evidence="16">
    <location>
        <begin position="28"/>
        <end position="39"/>
    </location>
</feature>
<evidence type="ECO:0000256" key="15">
    <source>
        <dbReference type="SAM" id="Coils"/>
    </source>
</evidence>
<keyword evidence="7 13" id="KW-0863">Zinc-finger</keyword>
<comment type="subcellular location">
    <subcellularLocation>
        <location evidence="2 14">Nucleus</location>
    </subcellularLocation>
</comment>
<organism evidence="19 20">
    <name type="scientific">Adineta ricciae</name>
    <name type="common">Rotifer</name>
    <dbReference type="NCBI Taxonomy" id="249248"/>
    <lineage>
        <taxon>Eukaryota</taxon>
        <taxon>Metazoa</taxon>
        <taxon>Spiralia</taxon>
        <taxon>Gnathifera</taxon>
        <taxon>Rotifera</taxon>
        <taxon>Eurotatoria</taxon>
        <taxon>Bdelloidea</taxon>
        <taxon>Adinetida</taxon>
        <taxon>Adinetidae</taxon>
        <taxon>Adineta</taxon>
    </lineage>
</organism>
<keyword evidence="11 14" id="KW-0175">Coiled coil</keyword>
<dbReference type="InterPro" id="IPR013956">
    <property type="entry name" value="E3_ubiquit_lig_Bre1"/>
</dbReference>
<dbReference type="Proteomes" id="UP000663852">
    <property type="component" value="Unassembled WGS sequence"/>
</dbReference>
<feature type="coiled-coil region" evidence="15">
    <location>
        <begin position="854"/>
        <end position="881"/>
    </location>
</feature>
<feature type="chain" id="PRO_5032751917" description="E3 ubiquitin protein ligase" evidence="17">
    <location>
        <begin position="19"/>
        <end position="1034"/>
    </location>
</feature>
<dbReference type="GO" id="GO:0006325">
    <property type="term" value="P:chromatin organization"/>
    <property type="evidence" value="ECO:0007669"/>
    <property type="project" value="UniProtKB-KW"/>
</dbReference>
<feature type="coiled-coil region" evidence="15">
    <location>
        <begin position="910"/>
        <end position="958"/>
    </location>
</feature>
<feature type="compositionally biased region" description="Polar residues" evidence="16">
    <location>
        <begin position="666"/>
        <end position="675"/>
    </location>
</feature>
<dbReference type="InterPro" id="IPR058642">
    <property type="entry name" value="BRE1A/B-like_dom"/>
</dbReference>
<name>A0A814J4M2_ADIRI</name>
<evidence type="ECO:0000256" key="13">
    <source>
        <dbReference type="PROSITE-ProRule" id="PRU00175"/>
    </source>
</evidence>
<keyword evidence="5 14" id="KW-0808">Transferase</keyword>
<evidence type="ECO:0000256" key="12">
    <source>
        <dbReference type="ARBA" id="ARBA00023242"/>
    </source>
</evidence>
<feature type="region of interest" description="Disordered" evidence="16">
    <location>
        <begin position="600"/>
        <end position="675"/>
    </location>
</feature>
<dbReference type="EMBL" id="CAJNOJ010000072">
    <property type="protein sequence ID" value="CAF1032290.1"/>
    <property type="molecule type" value="Genomic_DNA"/>
</dbReference>
<keyword evidence="8 14" id="KW-0833">Ubl conjugation pathway</keyword>
<evidence type="ECO:0000256" key="9">
    <source>
        <dbReference type="ARBA" id="ARBA00022833"/>
    </source>
</evidence>
<dbReference type="GO" id="GO:0061630">
    <property type="term" value="F:ubiquitin protein ligase activity"/>
    <property type="evidence" value="ECO:0007669"/>
    <property type="project" value="UniProtKB-EC"/>
</dbReference>
<feature type="compositionally biased region" description="Polar residues" evidence="16">
    <location>
        <begin position="613"/>
        <end position="625"/>
    </location>
</feature>
<gene>
    <name evidence="19" type="ORF">EDS130_LOCUS16475</name>
</gene>
<dbReference type="InterPro" id="IPR017907">
    <property type="entry name" value="Znf_RING_CS"/>
</dbReference>
<evidence type="ECO:0000256" key="17">
    <source>
        <dbReference type="SAM" id="SignalP"/>
    </source>
</evidence>
<keyword evidence="17" id="KW-0732">Signal</keyword>
<evidence type="ECO:0000256" key="7">
    <source>
        <dbReference type="ARBA" id="ARBA00022771"/>
    </source>
</evidence>
<comment type="similarity">
    <text evidence="4 14">Belongs to the BRE1 family.</text>
</comment>
<dbReference type="OrthoDB" id="10266039at2759"/>
<feature type="region of interest" description="Disordered" evidence="16">
    <location>
        <begin position="166"/>
        <end position="190"/>
    </location>
</feature>
<protein>
    <recommendedName>
        <fullName evidence="14">E3 ubiquitin protein ligase</fullName>
        <ecNumber evidence="14">2.3.2.27</ecNumber>
    </recommendedName>
</protein>
<comment type="caution">
    <text evidence="19">The sequence shown here is derived from an EMBL/GenBank/DDBJ whole genome shotgun (WGS) entry which is preliminary data.</text>
</comment>
<evidence type="ECO:0000256" key="10">
    <source>
        <dbReference type="ARBA" id="ARBA00022853"/>
    </source>
</evidence>
<feature type="coiled-coil region" evidence="15">
    <location>
        <begin position="375"/>
        <end position="423"/>
    </location>
</feature>
<dbReference type="PROSITE" id="PS50089">
    <property type="entry name" value="ZF_RING_2"/>
    <property type="match status" value="1"/>
</dbReference>
<evidence type="ECO:0000256" key="14">
    <source>
        <dbReference type="RuleBase" id="RU365038"/>
    </source>
</evidence>
<evidence type="ECO:0000256" key="16">
    <source>
        <dbReference type="SAM" id="MobiDB-lite"/>
    </source>
</evidence>
<keyword evidence="10 14" id="KW-0156">Chromatin regulator</keyword>
<evidence type="ECO:0000313" key="20">
    <source>
        <dbReference type="Proteomes" id="UP000663852"/>
    </source>
</evidence>
<dbReference type="GO" id="GO:0033503">
    <property type="term" value="C:HULC complex"/>
    <property type="evidence" value="ECO:0007669"/>
    <property type="project" value="TreeGrafter"/>
</dbReference>
<evidence type="ECO:0000256" key="5">
    <source>
        <dbReference type="ARBA" id="ARBA00022679"/>
    </source>
</evidence>
<keyword evidence="6 14" id="KW-0479">Metal-binding</keyword>
<dbReference type="InterPro" id="IPR018957">
    <property type="entry name" value="Znf_C3HC4_RING-type"/>
</dbReference>
<feature type="signal peptide" evidence="17">
    <location>
        <begin position="1"/>
        <end position="18"/>
    </location>
</feature>
<dbReference type="GO" id="GO:0008270">
    <property type="term" value="F:zinc ion binding"/>
    <property type="evidence" value="ECO:0007669"/>
    <property type="project" value="UniProtKB-KW"/>
</dbReference>
<dbReference type="SUPFAM" id="SSF57850">
    <property type="entry name" value="RING/U-box"/>
    <property type="match status" value="1"/>
</dbReference>
<dbReference type="PANTHER" id="PTHR23163">
    <property type="entry name" value="RING FINGER PROTEIN-RELATED"/>
    <property type="match status" value="1"/>
</dbReference>